<dbReference type="CDD" id="cd01300">
    <property type="entry name" value="YtcJ_like"/>
    <property type="match status" value="1"/>
</dbReference>
<dbReference type="Gene3D" id="3.20.20.140">
    <property type="entry name" value="Metal-dependent hydrolases"/>
    <property type="match status" value="1"/>
</dbReference>
<dbReference type="InterPro" id="IPR013108">
    <property type="entry name" value="Amidohydro_3"/>
</dbReference>
<sequence length="590" mass="64876">MDLTRTLGSILTVLAFALAGCSEKPESTAPADTQPTAAASAAEAADFVFTNGKVYTVDEENSWAEAVAVRGDEIVYVGDDAGAEAMIGENTKEIDLGGKLMLPGFVEGHFHSITPGVMLRGVNLQSESMEELLGKLKEYAEANPDLEQIHGWGVRPNLYGGKQPTAAMLDKIESDRPVFLWQVDGHSAWANSKALEMAGITKDTEDPVPDVAYFVRDDEGNPTGYIVEVPAVLQVLNALQDIDYDYVKEGVAQWYPEYSKAGITAYHDYGLGFLSNDDAVRLMKELEQEGTLTTRFYGSYYWNDATIDPVPIAKKWRDENQSGLVQFNALKINMDGDDDKYSALLVGGYSDKPDADPKPILPFDVINDAAVRADKEQLHLICHCFGDLAVRKFLDAVELAKEKNPEWDRRPVASHAILVHPDDYPRFKELNATYDTSGQWIALDPYTGNITPERIGPERMKRLFPLKPILEAGGNVSLGSDFPAAAYVADYKPLNAITQAVTRQMLGKPDMPILGGEDMRLTVAEAIRANTYGSAYGIGVEDKIGSIEVGKKADLIVLDQNLFEIDPHDIYKAKVVFTMMDGVVRYRNGL</sequence>
<dbReference type="InterPro" id="IPR033932">
    <property type="entry name" value="YtcJ-like"/>
</dbReference>
<dbReference type="PROSITE" id="PS51257">
    <property type="entry name" value="PROKAR_LIPOPROTEIN"/>
    <property type="match status" value="1"/>
</dbReference>
<dbReference type="Gene3D" id="2.30.40.10">
    <property type="entry name" value="Urease, subunit C, domain 1"/>
    <property type="match status" value="1"/>
</dbReference>
<dbReference type="STRING" id="658218.SAMN05216562_0235"/>
<organism evidence="2 3">
    <name type="scientific">Microbulbifer marinus</name>
    <dbReference type="NCBI Taxonomy" id="658218"/>
    <lineage>
        <taxon>Bacteria</taxon>
        <taxon>Pseudomonadati</taxon>
        <taxon>Pseudomonadota</taxon>
        <taxon>Gammaproteobacteria</taxon>
        <taxon>Cellvibrionales</taxon>
        <taxon>Microbulbiferaceae</taxon>
        <taxon>Microbulbifer</taxon>
    </lineage>
</organism>
<dbReference type="Gene3D" id="3.10.310.70">
    <property type="match status" value="1"/>
</dbReference>
<dbReference type="EMBL" id="FNQO01000001">
    <property type="protein sequence ID" value="SDZ77828.1"/>
    <property type="molecule type" value="Genomic_DNA"/>
</dbReference>
<dbReference type="RefSeq" id="WP_091384191.1">
    <property type="nucleotide sequence ID" value="NZ_FNQO01000001.1"/>
</dbReference>
<proteinExistence type="predicted"/>
<dbReference type="PANTHER" id="PTHR22642">
    <property type="entry name" value="IMIDAZOLONEPROPIONASE"/>
    <property type="match status" value="1"/>
</dbReference>
<keyword evidence="3" id="KW-1185">Reference proteome</keyword>
<name>A0A1H3VUR1_9GAMM</name>
<dbReference type="GO" id="GO:0016810">
    <property type="term" value="F:hydrolase activity, acting on carbon-nitrogen (but not peptide) bonds"/>
    <property type="evidence" value="ECO:0007669"/>
    <property type="project" value="InterPro"/>
</dbReference>
<accession>A0A1H3VUR1</accession>
<dbReference type="PANTHER" id="PTHR22642:SF2">
    <property type="entry name" value="PROTEIN LONG AFTER FAR-RED 3"/>
    <property type="match status" value="1"/>
</dbReference>
<dbReference type="SUPFAM" id="SSF51556">
    <property type="entry name" value="Metallo-dependent hydrolases"/>
    <property type="match status" value="1"/>
</dbReference>
<evidence type="ECO:0000313" key="3">
    <source>
        <dbReference type="Proteomes" id="UP000198658"/>
    </source>
</evidence>
<dbReference type="InterPro" id="IPR032466">
    <property type="entry name" value="Metal_Hydrolase"/>
</dbReference>
<dbReference type="Pfam" id="PF07969">
    <property type="entry name" value="Amidohydro_3"/>
    <property type="match status" value="1"/>
</dbReference>
<reference evidence="3" key="1">
    <citation type="submission" date="2016-10" db="EMBL/GenBank/DDBJ databases">
        <authorList>
            <person name="Varghese N."/>
            <person name="Submissions S."/>
        </authorList>
    </citation>
    <scope>NUCLEOTIDE SEQUENCE [LARGE SCALE GENOMIC DNA]</scope>
    <source>
        <strain evidence="3">CGMCC 1.10657</strain>
    </source>
</reference>
<protein>
    <recommendedName>
        <fullName evidence="1">Amidohydrolase 3 domain-containing protein</fullName>
    </recommendedName>
</protein>
<dbReference type="OrthoDB" id="5734927at2"/>
<dbReference type="SUPFAM" id="SSF51338">
    <property type="entry name" value="Composite domain of metallo-dependent hydrolases"/>
    <property type="match status" value="1"/>
</dbReference>
<dbReference type="Proteomes" id="UP000198658">
    <property type="component" value="Unassembled WGS sequence"/>
</dbReference>
<gene>
    <name evidence="2" type="ORF">SAMN05216562_0235</name>
</gene>
<evidence type="ECO:0000259" key="1">
    <source>
        <dbReference type="Pfam" id="PF07969"/>
    </source>
</evidence>
<evidence type="ECO:0000313" key="2">
    <source>
        <dbReference type="EMBL" id="SDZ77828.1"/>
    </source>
</evidence>
<dbReference type="AlphaFoldDB" id="A0A1H3VUR1"/>
<feature type="domain" description="Amidohydrolase 3" evidence="1">
    <location>
        <begin position="92"/>
        <end position="586"/>
    </location>
</feature>
<dbReference type="InterPro" id="IPR011059">
    <property type="entry name" value="Metal-dep_hydrolase_composite"/>
</dbReference>